<feature type="region of interest" description="Disordered" evidence="1">
    <location>
        <begin position="187"/>
        <end position="223"/>
    </location>
</feature>
<feature type="region of interest" description="Disordered" evidence="1">
    <location>
        <begin position="78"/>
        <end position="106"/>
    </location>
</feature>
<comment type="caution">
    <text evidence="2">The sequence shown here is derived from an EMBL/GenBank/DDBJ whole genome shotgun (WGS) entry which is preliminary data.</text>
</comment>
<feature type="compositionally biased region" description="Polar residues" evidence="1">
    <location>
        <begin position="432"/>
        <end position="441"/>
    </location>
</feature>
<protein>
    <submittedName>
        <fullName evidence="2">Phosphatidylinositol-binding clathrin assembly protein</fullName>
    </submittedName>
</protein>
<sequence length="522" mass="57271">MSNQASAVRAVVYWQKENKVGIEPLKHVVESGRFENAVTTAKFTGDRKYYPVKVLMISANDEELDGKVSEVERQIEDAAKSKDLPKRRRRAHVRSASQASDQDVARAVGGKVPVPIQLLSESQDIQKENKTAKLSKTSGQKLLDSNILCQVRRSLNPAFQNSLCKPQGGEVSGGNCDVAVVQTEEKRQSLCDDESSVDEHSDDDEDLQVRSAGPSTSNSNTDLSGFLSKYSNSMFTECLRDLLALMEAKSEEEIKLLTLLPIKPEAKPVALTSSYDVKIPMAVKDQLKVDFYNKPNALARETLFALYGKEAFRTLRVNGRGTKKGTYGVHDDVLKAICCFVNRHINKAETDEYKVTQLVKMINKRSSDWQKGTPASVKKSGAKKLKTSAADGPDFTLPPSESDATAKELCSPPVQPSSPSVQPSSPPVQPSRTPLSSLAFNGSSPSPGPSSHIFHPTAAFSQPPNPGPSNVGPSPGGHVFSSFPNNHHMYWNYNHSRENSSNQLAGYQNNYQHYQHYGNQGY</sequence>
<feature type="region of interest" description="Disordered" evidence="1">
    <location>
        <begin position="366"/>
        <end position="480"/>
    </location>
</feature>
<evidence type="ECO:0000313" key="2">
    <source>
        <dbReference type="EMBL" id="KAK3911513.1"/>
    </source>
</evidence>
<accession>A0AAE1GZ54</accession>
<proteinExistence type="predicted"/>
<reference evidence="2" key="2">
    <citation type="journal article" date="2023" name="BMC Genomics">
        <title>Pest status, molecular evolution, and epigenetic factors derived from the genome assembly of Frankliniella fusca, a thysanopteran phytovirus vector.</title>
        <authorList>
            <person name="Catto M.A."/>
            <person name="Labadie P.E."/>
            <person name="Jacobson A.L."/>
            <person name="Kennedy G.G."/>
            <person name="Srinivasan R."/>
            <person name="Hunt B.G."/>
        </authorList>
    </citation>
    <scope>NUCLEOTIDE SEQUENCE</scope>
    <source>
        <strain evidence="2">PL_HMW_Pooled</strain>
    </source>
</reference>
<feature type="compositionally biased region" description="Low complexity" evidence="1">
    <location>
        <begin position="468"/>
        <end position="477"/>
    </location>
</feature>
<gene>
    <name evidence="2" type="ORF">KUF71_021241</name>
</gene>
<feature type="compositionally biased region" description="Polar residues" evidence="1">
    <location>
        <begin position="213"/>
        <end position="223"/>
    </location>
</feature>
<feature type="compositionally biased region" description="Acidic residues" evidence="1">
    <location>
        <begin position="191"/>
        <end position="206"/>
    </location>
</feature>
<dbReference type="EMBL" id="JAHWGI010000270">
    <property type="protein sequence ID" value="KAK3911513.1"/>
    <property type="molecule type" value="Genomic_DNA"/>
</dbReference>
<dbReference type="Proteomes" id="UP001219518">
    <property type="component" value="Unassembled WGS sequence"/>
</dbReference>
<organism evidence="2 3">
    <name type="scientific">Frankliniella fusca</name>
    <dbReference type="NCBI Taxonomy" id="407009"/>
    <lineage>
        <taxon>Eukaryota</taxon>
        <taxon>Metazoa</taxon>
        <taxon>Ecdysozoa</taxon>
        <taxon>Arthropoda</taxon>
        <taxon>Hexapoda</taxon>
        <taxon>Insecta</taxon>
        <taxon>Pterygota</taxon>
        <taxon>Neoptera</taxon>
        <taxon>Paraneoptera</taxon>
        <taxon>Thysanoptera</taxon>
        <taxon>Terebrantia</taxon>
        <taxon>Thripoidea</taxon>
        <taxon>Thripidae</taxon>
        <taxon>Frankliniella</taxon>
    </lineage>
</organism>
<keyword evidence="3" id="KW-1185">Reference proteome</keyword>
<reference evidence="2" key="1">
    <citation type="submission" date="2021-07" db="EMBL/GenBank/DDBJ databases">
        <authorList>
            <person name="Catto M.A."/>
            <person name="Jacobson A."/>
            <person name="Kennedy G."/>
            <person name="Labadie P."/>
            <person name="Hunt B.G."/>
            <person name="Srinivasan R."/>
        </authorList>
    </citation>
    <scope>NUCLEOTIDE SEQUENCE</scope>
    <source>
        <strain evidence="2">PL_HMW_Pooled</strain>
        <tissue evidence="2">Head</tissue>
    </source>
</reference>
<name>A0AAE1GZ54_9NEOP</name>
<dbReference type="AlphaFoldDB" id="A0AAE1GZ54"/>
<evidence type="ECO:0000313" key="3">
    <source>
        <dbReference type="Proteomes" id="UP001219518"/>
    </source>
</evidence>
<evidence type="ECO:0000256" key="1">
    <source>
        <dbReference type="SAM" id="MobiDB-lite"/>
    </source>
</evidence>
<feature type="compositionally biased region" description="Low complexity" evidence="1">
    <location>
        <begin position="442"/>
        <end position="451"/>
    </location>
</feature>